<keyword evidence="2" id="KW-0805">Transcription regulation</keyword>
<evidence type="ECO:0000313" key="8">
    <source>
        <dbReference type="EMBL" id="TCN70626.1"/>
    </source>
</evidence>
<keyword evidence="4" id="KW-0238">DNA-binding</keyword>
<comment type="caution">
    <text evidence="8">The sequence shown here is derived from an EMBL/GenBank/DDBJ whole genome shotgun (WGS) entry which is preliminary data.</text>
</comment>
<dbReference type="InterPro" id="IPR013249">
    <property type="entry name" value="RNA_pol_sigma70_r4_t2"/>
</dbReference>
<dbReference type="InterPro" id="IPR039425">
    <property type="entry name" value="RNA_pol_sigma-70-like"/>
</dbReference>
<dbReference type="AlphaFoldDB" id="A0A4R2ESM5"/>
<dbReference type="InterPro" id="IPR014284">
    <property type="entry name" value="RNA_pol_sigma-70_dom"/>
</dbReference>
<organism evidence="8 9">
    <name type="scientific">Acetobacteroides hydrogenigenes</name>
    <dbReference type="NCBI Taxonomy" id="979970"/>
    <lineage>
        <taxon>Bacteria</taxon>
        <taxon>Pseudomonadati</taxon>
        <taxon>Bacteroidota</taxon>
        <taxon>Bacteroidia</taxon>
        <taxon>Bacteroidales</taxon>
        <taxon>Rikenellaceae</taxon>
        <taxon>Acetobacteroides</taxon>
    </lineage>
</organism>
<dbReference type="SUPFAM" id="SSF88946">
    <property type="entry name" value="Sigma2 domain of RNA polymerase sigma factors"/>
    <property type="match status" value="1"/>
</dbReference>
<dbReference type="InterPro" id="IPR013325">
    <property type="entry name" value="RNA_pol_sigma_r2"/>
</dbReference>
<keyword evidence="3" id="KW-0731">Sigma factor</keyword>
<dbReference type="PANTHER" id="PTHR43133:SF8">
    <property type="entry name" value="RNA POLYMERASE SIGMA FACTOR HI_1459-RELATED"/>
    <property type="match status" value="1"/>
</dbReference>
<evidence type="ECO:0000256" key="5">
    <source>
        <dbReference type="ARBA" id="ARBA00023163"/>
    </source>
</evidence>
<proteinExistence type="inferred from homology"/>
<evidence type="ECO:0000256" key="4">
    <source>
        <dbReference type="ARBA" id="ARBA00023125"/>
    </source>
</evidence>
<accession>A0A4R2ESM5</accession>
<dbReference type="GO" id="GO:0003677">
    <property type="term" value="F:DNA binding"/>
    <property type="evidence" value="ECO:0007669"/>
    <property type="project" value="UniProtKB-KW"/>
</dbReference>
<evidence type="ECO:0000259" key="6">
    <source>
        <dbReference type="Pfam" id="PF04542"/>
    </source>
</evidence>
<dbReference type="Pfam" id="PF08281">
    <property type="entry name" value="Sigma70_r4_2"/>
    <property type="match status" value="1"/>
</dbReference>
<dbReference type="Proteomes" id="UP000294830">
    <property type="component" value="Unassembled WGS sequence"/>
</dbReference>
<evidence type="ECO:0000313" key="9">
    <source>
        <dbReference type="Proteomes" id="UP000294830"/>
    </source>
</evidence>
<dbReference type="Gene3D" id="1.10.10.10">
    <property type="entry name" value="Winged helix-like DNA-binding domain superfamily/Winged helix DNA-binding domain"/>
    <property type="match status" value="1"/>
</dbReference>
<evidence type="ECO:0000259" key="7">
    <source>
        <dbReference type="Pfam" id="PF08281"/>
    </source>
</evidence>
<dbReference type="NCBIfam" id="TIGR02937">
    <property type="entry name" value="sigma70-ECF"/>
    <property type="match status" value="1"/>
</dbReference>
<keyword evidence="5" id="KW-0804">Transcription</keyword>
<comment type="similarity">
    <text evidence="1">Belongs to the sigma-70 factor family. ECF subfamily.</text>
</comment>
<dbReference type="InterPro" id="IPR013324">
    <property type="entry name" value="RNA_pol_sigma_r3/r4-like"/>
</dbReference>
<dbReference type="GO" id="GO:0016987">
    <property type="term" value="F:sigma factor activity"/>
    <property type="evidence" value="ECO:0007669"/>
    <property type="project" value="UniProtKB-KW"/>
</dbReference>
<dbReference type="Pfam" id="PF04542">
    <property type="entry name" value="Sigma70_r2"/>
    <property type="match status" value="1"/>
</dbReference>
<dbReference type="GO" id="GO:0006352">
    <property type="term" value="P:DNA-templated transcription initiation"/>
    <property type="evidence" value="ECO:0007669"/>
    <property type="project" value="InterPro"/>
</dbReference>
<dbReference type="InterPro" id="IPR036388">
    <property type="entry name" value="WH-like_DNA-bd_sf"/>
</dbReference>
<dbReference type="EMBL" id="SLWB01000003">
    <property type="protein sequence ID" value="TCN70626.1"/>
    <property type="molecule type" value="Genomic_DNA"/>
</dbReference>
<gene>
    <name evidence="8" type="ORF">CLV25_103146</name>
</gene>
<reference evidence="8 9" key="1">
    <citation type="submission" date="2019-03" db="EMBL/GenBank/DDBJ databases">
        <title>Genomic Encyclopedia of Archaeal and Bacterial Type Strains, Phase II (KMG-II): from individual species to whole genera.</title>
        <authorList>
            <person name="Goeker M."/>
        </authorList>
    </citation>
    <scope>NUCLEOTIDE SEQUENCE [LARGE SCALE GENOMIC DNA]</scope>
    <source>
        <strain evidence="8 9">RL-C</strain>
    </source>
</reference>
<sequence>MFLRKAYKHSETKRQSLSQLSDEELIALLNDQTYNEIINEIFNRYSYILYGLCYKYLKNTEESKDAVQSIFEKIFTDLGNHSVRNLKSWLFVVAKNYCLMQIRKKQVETKELTAENSSYVLLKLYEEEIGQKNENDEMENHVSELLRCIDKLSSQQSICINLMYLDDKSYKEIADITGFSLNEVKSHIQNGKRNLRKLLIENDEE</sequence>
<evidence type="ECO:0000256" key="3">
    <source>
        <dbReference type="ARBA" id="ARBA00023082"/>
    </source>
</evidence>
<dbReference type="PANTHER" id="PTHR43133">
    <property type="entry name" value="RNA POLYMERASE ECF-TYPE SIGMA FACTO"/>
    <property type="match status" value="1"/>
</dbReference>
<dbReference type="SUPFAM" id="SSF88659">
    <property type="entry name" value="Sigma3 and sigma4 domains of RNA polymerase sigma factors"/>
    <property type="match status" value="1"/>
</dbReference>
<keyword evidence="9" id="KW-1185">Reference proteome</keyword>
<dbReference type="OrthoDB" id="1116873at2"/>
<feature type="domain" description="RNA polymerase sigma-70 region 2" evidence="6">
    <location>
        <begin position="42"/>
        <end position="106"/>
    </location>
</feature>
<evidence type="ECO:0000256" key="2">
    <source>
        <dbReference type="ARBA" id="ARBA00023015"/>
    </source>
</evidence>
<dbReference type="Gene3D" id="1.10.1740.10">
    <property type="match status" value="1"/>
</dbReference>
<name>A0A4R2ESM5_9BACT</name>
<evidence type="ECO:0000256" key="1">
    <source>
        <dbReference type="ARBA" id="ARBA00010641"/>
    </source>
</evidence>
<feature type="domain" description="RNA polymerase sigma factor 70 region 4 type 2" evidence="7">
    <location>
        <begin position="144"/>
        <end position="195"/>
    </location>
</feature>
<dbReference type="InterPro" id="IPR007627">
    <property type="entry name" value="RNA_pol_sigma70_r2"/>
</dbReference>
<dbReference type="RefSeq" id="WP_131838486.1">
    <property type="nucleotide sequence ID" value="NZ_SLWB01000003.1"/>
</dbReference>
<protein>
    <submittedName>
        <fullName evidence="8">RNA polymerase sigma-70 factor (ECF subfamily)</fullName>
    </submittedName>
</protein>